<organism evidence="1">
    <name type="scientific">hydrothermal vent metagenome</name>
    <dbReference type="NCBI Taxonomy" id="652676"/>
    <lineage>
        <taxon>unclassified sequences</taxon>
        <taxon>metagenomes</taxon>
        <taxon>ecological metagenomes</taxon>
    </lineage>
</organism>
<sequence>MSDISATAKAYIAGIGMITSIGADAPSTAAAVNAEVSGYQLSSFFNKQGKPMTLATVPTDVFSLVEVEIDTGAYYSAQYDHIIKMAVVALSEALRSAAEKQFIKHPVPLILALPEEHEKKNYIPIDLLIHNLLKQEHLPLKQEWIHCLATGRAAGIQGLELTLNALYEQGHDHVLIGSSDSYWNAARLGALDKDERVLVH</sequence>
<dbReference type="EMBL" id="UOFP01000149">
    <property type="protein sequence ID" value="VAW86668.1"/>
    <property type="molecule type" value="Genomic_DNA"/>
</dbReference>
<protein>
    <recommendedName>
        <fullName evidence="2">Beta-ketoacyl synthase N-terminal domain-containing protein</fullName>
    </recommendedName>
</protein>
<dbReference type="SUPFAM" id="SSF53901">
    <property type="entry name" value="Thiolase-like"/>
    <property type="match status" value="1"/>
</dbReference>
<evidence type="ECO:0008006" key="2">
    <source>
        <dbReference type="Google" id="ProtNLM"/>
    </source>
</evidence>
<accession>A0A3B0Z049</accession>
<dbReference type="AlphaFoldDB" id="A0A3B0Z049"/>
<dbReference type="InterPro" id="IPR016039">
    <property type="entry name" value="Thiolase-like"/>
</dbReference>
<evidence type="ECO:0000313" key="1">
    <source>
        <dbReference type="EMBL" id="VAW86668.1"/>
    </source>
</evidence>
<gene>
    <name evidence="1" type="ORF">MNBD_GAMMA18-140</name>
</gene>
<reference evidence="1" key="1">
    <citation type="submission" date="2018-06" db="EMBL/GenBank/DDBJ databases">
        <authorList>
            <person name="Zhirakovskaya E."/>
        </authorList>
    </citation>
    <scope>NUCLEOTIDE SEQUENCE</scope>
</reference>
<proteinExistence type="predicted"/>
<feature type="non-terminal residue" evidence="1">
    <location>
        <position position="200"/>
    </location>
</feature>
<dbReference type="GO" id="GO:0016746">
    <property type="term" value="F:acyltransferase activity"/>
    <property type="evidence" value="ECO:0007669"/>
    <property type="project" value="InterPro"/>
</dbReference>
<name>A0A3B0Z049_9ZZZZ</name>